<dbReference type="CDD" id="cd00751">
    <property type="entry name" value="thiolase"/>
    <property type="match status" value="1"/>
</dbReference>
<accession>A0A7V8RBP7</accession>
<evidence type="ECO:0000256" key="4">
    <source>
        <dbReference type="RuleBase" id="RU003557"/>
    </source>
</evidence>
<comment type="caution">
    <text evidence="7">The sequence shown here is derived from an EMBL/GenBank/DDBJ whole genome shotgun (WGS) entry which is preliminary data.</text>
</comment>
<dbReference type="InterPro" id="IPR002155">
    <property type="entry name" value="Thiolase"/>
</dbReference>
<dbReference type="InterPro" id="IPR020616">
    <property type="entry name" value="Thiolase_N"/>
</dbReference>
<dbReference type="EMBL" id="VDES01000001">
    <property type="protein sequence ID" value="MBA1373527.1"/>
    <property type="molecule type" value="Genomic_DNA"/>
</dbReference>
<dbReference type="InterPro" id="IPR016039">
    <property type="entry name" value="Thiolase-like"/>
</dbReference>
<evidence type="ECO:0000313" key="7">
    <source>
        <dbReference type="EMBL" id="MBA1373527.1"/>
    </source>
</evidence>
<feature type="domain" description="Thiolase C-terminal" evidence="6">
    <location>
        <begin position="266"/>
        <end position="385"/>
    </location>
</feature>
<dbReference type="SUPFAM" id="SSF53901">
    <property type="entry name" value="Thiolase-like"/>
    <property type="match status" value="2"/>
</dbReference>
<dbReference type="Gene3D" id="3.40.47.10">
    <property type="match status" value="2"/>
</dbReference>
<feature type="domain" description="Thiolase N-terminal" evidence="5">
    <location>
        <begin position="14"/>
        <end position="222"/>
    </location>
</feature>
<dbReference type="GO" id="GO:0003988">
    <property type="term" value="F:acetyl-CoA C-acyltransferase activity"/>
    <property type="evidence" value="ECO:0007669"/>
    <property type="project" value="UniProtKB-ARBA"/>
</dbReference>
<evidence type="ECO:0000259" key="5">
    <source>
        <dbReference type="Pfam" id="PF00108"/>
    </source>
</evidence>
<organism evidence="7 8">
    <name type="scientific">Sphingomonas ursincola</name>
    <dbReference type="NCBI Taxonomy" id="56361"/>
    <lineage>
        <taxon>Bacteria</taxon>
        <taxon>Pseudomonadati</taxon>
        <taxon>Pseudomonadota</taxon>
        <taxon>Alphaproteobacteria</taxon>
        <taxon>Sphingomonadales</taxon>
        <taxon>Sphingomonadaceae</taxon>
        <taxon>Sphingomonas</taxon>
    </lineage>
</organism>
<name>A0A7V8RBP7_9SPHN</name>
<evidence type="ECO:0000256" key="2">
    <source>
        <dbReference type="ARBA" id="ARBA00022679"/>
    </source>
</evidence>
<evidence type="ECO:0000256" key="1">
    <source>
        <dbReference type="ARBA" id="ARBA00010982"/>
    </source>
</evidence>
<comment type="similarity">
    <text evidence="1 4">Belongs to the thiolase-like superfamily. Thiolase family.</text>
</comment>
<reference evidence="7 8" key="1">
    <citation type="journal article" date="1994" name="Int. J. Syst. Bacteriol.">
        <title>Phylogenetic positions of novel aerobic, bacteriochlorophyll a-containing bacteria and description of Roseococcus thiosulfatophilus gen. nov., sp. nov., Erythromicrobium ramosum gen. nov., sp. nov., and Erythrobacter litoralis sp. nov.</title>
        <authorList>
            <person name="Yurkov V."/>
            <person name="Stackebrandt E."/>
            <person name="Holmes A."/>
            <person name="Fuerst J.A."/>
            <person name="Hugenholtz P."/>
            <person name="Golecki J."/>
            <person name="Gad'on N."/>
            <person name="Gorlenko V.M."/>
            <person name="Kompantseva E.I."/>
            <person name="Drews G."/>
        </authorList>
    </citation>
    <scope>NUCLEOTIDE SEQUENCE [LARGE SCALE GENOMIC DNA]</scope>
    <source>
        <strain evidence="7 8">KR-99</strain>
    </source>
</reference>
<keyword evidence="3 4" id="KW-0012">Acyltransferase</keyword>
<keyword evidence="8" id="KW-1185">Reference proteome</keyword>
<evidence type="ECO:0000259" key="6">
    <source>
        <dbReference type="Pfam" id="PF02803"/>
    </source>
</evidence>
<dbReference type="AlphaFoldDB" id="A0A7V8RBP7"/>
<dbReference type="PROSITE" id="PS00737">
    <property type="entry name" value="THIOLASE_2"/>
    <property type="match status" value="1"/>
</dbReference>
<dbReference type="PANTHER" id="PTHR43365">
    <property type="entry name" value="BLR7806 PROTEIN"/>
    <property type="match status" value="1"/>
</dbReference>
<dbReference type="InterPro" id="IPR020613">
    <property type="entry name" value="Thiolase_CS"/>
</dbReference>
<gene>
    <name evidence="7" type="ORF">FG486_04200</name>
</gene>
<dbReference type="Pfam" id="PF00108">
    <property type="entry name" value="Thiolase_N"/>
    <property type="match status" value="1"/>
</dbReference>
<dbReference type="PANTHER" id="PTHR43365:SF1">
    <property type="entry name" value="ACETYL-COA C-ACYLTRANSFERASE"/>
    <property type="match status" value="1"/>
</dbReference>
<evidence type="ECO:0000256" key="3">
    <source>
        <dbReference type="ARBA" id="ARBA00023315"/>
    </source>
</evidence>
<evidence type="ECO:0000313" key="8">
    <source>
        <dbReference type="Proteomes" id="UP000589292"/>
    </source>
</evidence>
<keyword evidence="2 4" id="KW-0808">Transferase</keyword>
<dbReference type="PIRSF" id="PIRSF000429">
    <property type="entry name" value="Ac-CoA_Ac_transf"/>
    <property type="match status" value="1"/>
</dbReference>
<dbReference type="Proteomes" id="UP000589292">
    <property type="component" value="Unassembled WGS sequence"/>
</dbReference>
<sequence length="386" mass="40175">MEGLPMSEPYLHIALRTPRGKARPDGGLAGETPHGLVAHLVDAMEARGHDPRGRAERMTLGCVGQVGAQGGHIALIAKLKAELPDGVAVHTLNNFCASGLSAVGAAAAAVASGQAQWALGGGVEMLSKVAFMADKADYYTATDMPPDRRYIQVALAADLLAEKEGITRDELDQVALVSQARAAAAEDRPALIASRIAVAGLDREEAVRPMTLDRLQSLPPAFPPLAEAYRSLLRDRQIDHRHTVAHAPPMTDGAALALIGPREGAIARIVAHQEVGGDPWDSLTAGFAAMDKALAKAGLTLADMDRIEFMEAFAVTHAKFLRDRAPDPDRVNVSGGHVAKGHPMGATGGVLLSTLIDALTDSGGTLGLVVATGAQGVGVATIVERI</sequence>
<dbReference type="InterPro" id="IPR020615">
    <property type="entry name" value="Thiolase_acyl_enz_int_AS"/>
</dbReference>
<dbReference type="Pfam" id="PF02803">
    <property type="entry name" value="Thiolase_C"/>
    <property type="match status" value="1"/>
</dbReference>
<dbReference type="PROSITE" id="PS00098">
    <property type="entry name" value="THIOLASE_1"/>
    <property type="match status" value="1"/>
</dbReference>
<proteinExistence type="inferred from homology"/>
<protein>
    <submittedName>
        <fullName evidence="7">Acyl-CoA thiolase</fullName>
    </submittedName>
</protein>
<dbReference type="InterPro" id="IPR020617">
    <property type="entry name" value="Thiolase_C"/>
</dbReference>